<dbReference type="EMBL" id="JALAYX010000003">
    <property type="protein sequence ID" value="MCJ8239333.1"/>
    <property type="molecule type" value="Genomic_DNA"/>
</dbReference>
<protein>
    <submittedName>
        <fullName evidence="1">Uncharacterized protein</fullName>
    </submittedName>
</protein>
<gene>
    <name evidence="1" type="ORF">MKJ03_13430</name>
</gene>
<evidence type="ECO:0000313" key="2">
    <source>
        <dbReference type="Proteomes" id="UP001522662"/>
    </source>
</evidence>
<dbReference type="Proteomes" id="UP001522662">
    <property type="component" value="Unassembled WGS sequence"/>
</dbReference>
<accession>A0ABT0D1P3</accession>
<dbReference type="RefSeq" id="WP_245136979.1">
    <property type="nucleotide sequence ID" value="NZ_CP128477.1"/>
</dbReference>
<reference evidence="1 2" key="1">
    <citation type="submission" date="2022-03" db="EMBL/GenBank/DDBJ databases">
        <title>Rhizobium SSM4.3 sp. nov., isolated from Sediment (Gouqi Island).</title>
        <authorList>
            <person name="Chen G."/>
        </authorList>
    </citation>
    <scope>NUCLEOTIDE SEQUENCE [LARGE SCALE GENOMIC DNA]</scope>
    <source>
        <strain evidence="1 2">SSM4.3</strain>
    </source>
</reference>
<evidence type="ECO:0000313" key="1">
    <source>
        <dbReference type="EMBL" id="MCJ8239333.1"/>
    </source>
</evidence>
<comment type="caution">
    <text evidence="1">The sequence shown here is derived from an EMBL/GenBank/DDBJ whole genome shotgun (WGS) entry which is preliminary data.</text>
</comment>
<name>A0ABT0D1P3_9HYPH</name>
<keyword evidence="2" id="KW-1185">Reference proteome</keyword>
<proteinExistence type="predicted"/>
<organism evidence="1 2">
    <name type="scientific">Peteryoungia algae</name>
    <dbReference type="NCBI Taxonomy" id="2919917"/>
    <lineage>
        <taxon>Bacteria</taxon>
        <taxon>Pseudomonadati</taxon>
        <taxon>Pseudomonadota</taxon>
        <taxon>Alphaproteobacteria</taxon>
        <taxon>Hyphomicrobiales</taxon>
        <taxon>Rhizobiaceae</taxon>
        <taxon>Peteryoungia</taxon>
    </lineage>
</organism>
<sequence>MAFAEPFESLVDLEETVLDVIIAPDEADCRLEMLPEMGLQAVAITDVGGENLRFQVVQCVVIHGIPDATVYNLGMWPEVSANCNR</sequence>